<sequence>MRIFDYSKIKDRQWDKEIINYIGLIHECKGRQQLYLAQKPDELYRLVEIAKRQSTEASNEIEGIRTTQARLKQLISDKTTPKNRDEKEILGYRNVLNIIHENYEYIPIRSNYILQLHKELYSFMDVSYGGKFKNTPNEIDATLEDGSRVCIFKPLEPFETPDAIRDICDEYDKAISNYDIDPLIVIPIFIHDFLCIHPFNDGNGRMSRLLTTLLLYRSGYVVGKYISLEKKIQITKNEYYNALSSSSKNWMEETNDETPFIKYLLGTILAAYRDFEERVNLVSKKLTSKEMVVNAINTKFGKFTKSDILELCPEIGRATVENVLKELVEDGVIDRVGSGRSTAYLRKN</sequence>
<dbReference type="PANTHER" id="PTHR13504:SF38">
    <property type="entry name" value="FIDO DOMAIN-CONTAINING PROTEIN"/>
    <property type="match status" value="1"/>
</dbReference>
<dbReference type="AlphaFoldDB" id="A0A397RX59"/>
<feature type="binding site" evidence="2">
    <location>
        <begin position="239"/>
        <end position="240"/>
    </location>
    <ligand>
        <name>ATP</name>
        <dbReference type="ChEBI" id="CHEBI:30616"/>
    </ligand>
</feature>
<comment type="caution">
    <text evidence="4">The sequence shown here is derived from an EMBL/GenBank/DDBJ whole genome shotgun (WGS) entry which is preliminary data.</text>
</comment>
<dbReference type="InterPro" id="IPR036388">
    <property type="entry name" value="WH-like_DNA-bd_sf"/>
</dbReference>
<protein>
    <submittedName>
        <fullName evidence="4">Fic family protein</fullName>
    </submittedName>
</protein>
<evidence type="ECO:0000256" key="2">
    <source>
        <dbReference type="PIRSR" id="PIRSR640198-2"/>
    </source>
</evidence>
<proteinExistence type="predicted"/>
<dbReference type="SUPFAM" id="SSF140931">
    <property type="entry name" value="Fic-like"/>
    <property type="match status" value="1"/>
</dbReference>
<evidence type="ECO:0000256" key="1">
    <source>
        <dbReference type="PIRSR" id="PIRSR640198-1"/>
    </source>
</evidence>
<organism evidence="4 5">
    <name type="scientific">Anaeroplasma bactoclasticum</name>
    <dbReference type="NCBI Taxonomy" id="2088"/>
    <lineage>
        <taxon>Bacteria</taxon>
        <taxon>Bacillati</taxon>
        <taxon>Mycoplasmatota</taxon>
        <taxon>Mollicutes</taxon>
        <taxon>Anaeroplasmatales</taxon>
        <taxon>Anaeroplasmataceae</taxon>
        <taxon>Anaeroplasma</taxon>
    </lineage>
</organism>
<dbReference type="Pfam" id="PF22168">
    <property type="entry name" value="DIP2311-like_C"/>
    <property type="match status" value="1"/>
</dbReference>
<dbReference type="InterPro" id="IPR036597">
    <property type="entry name" value="Fido-like_dom_sf"/>
</dbReference>
<feature type="binding site" evidence="2">
    <location>
        <begin position="201"/>
        <end position="208"/>
    </location>
    <ligand>
        <name>ATP</name>
        <dbReference type="ChEBI" id="CHEBI:30616"/>
    </ligand>
</feature>
<dbReference type="InterPro" id="IPR054760">
    <property type="entry name" value="DIP2311-like_C"/>
</dbReference>
<dbReference type="Pfam" id="PF02661">
    <property type="entry name" value="Fic"/>
    <property type="match status" value="1"/>
</dbReference>
<dbReference type="Gene3D" id="1.10.3290.10">
    <property type="entry name" value="Fido-like domain"/>
    <property type="match status" value="1"/>
</dbReference>
<keyword evidence="2" id="KW-0067">ATP-binding</keyword>
<accession>A0A397RX59</accession>
<feature type="active site" evidence="1">
    <location>
        <position position="197"/>
    </location>
</feature>
<name>A0A397RX59_9MOLU</name>
<dbReference type="Gene3D" id="1.10.10.10">
    <property type="entry name" value="Winged helix-like DNA-binding domain superfamily/Winged helix DNA-binding domain"/>
    <property type="match status" value="1"/>
</dbReference>
<dbReference type="PANTHER" id="PTHR13504">
    <property type="entry name" value="FIDO DOMAIN-CONTAINING PROTEIN DDB_G0283145"/>
    <property type="match status" value="1"/>
</dbReference>
<gene>
    <name evidence="4" type="ORF">EI71_00819</name>
</gene>
<evidence type="ECO:0000313" key="5">
    <source>
        <dbReference type="Proteomes" id="UP000266506"/>
    </source>
</evidence>
<dbReference type="InParanoid" id="A0A397RX59"/>
<dbReference type="InterPro" id="IPR040198">
    <property type="entry name" value="Fido_containing"/>
</dbReference>
<dbReference type="PROSITE" id="PS51459">
    <property type="entry name" value="FIDO"/>
    <property type="match status" value="1"/>
</dbReference>
<dbReference type="InterPro" id="IPR003812">
    <property type="entry name" value="Fido"/>
</dbReference>
<dbReference type="Proteomes" id="UP000266506">
    <property type="component" value="Unassembled WGS sequence"/>
</dbReference>
<keyword evidence="2" id="KW-0547">Nucleotide-binding</keyword>
<dbReference type="RefSeq" id="WP_119015977.1">
    <property type="nucleotide sequence ID" value="NZ_QXEV01000006.1"/>
</dbReference>
<feature type="domain" description="Fido" evidence="3">
    <location>
        <begin position="108"/>
        <end position="266"/>
    </location>
</feature>
<reference evidence="4 5" key="1">
    <citation type="submission" date="2018-08" db="EMBL/GenBank/DDBJ databases">
        <title>Genomic Encyclopedia of Archaeal and Bacterial Type Strains, Phase II (KMG-II): from individual species to whole genera.</title>
        <authorList>
            <person name="Goeker M."/>
        </authorList>
    </citation>
    <scope>NUCLEOTIDE SEQUENCE [LARGE SCALE GENOMIC DNA]</scope>
    <source>
        <strain evidence="4 5">ATCC 27112</strain>
    </source>
</reference>
<dbReference type="OrthoDB" id="9813719at2"/>
<evidence type="ECO:0000313" key="4">
    <source>
        <dbReference type="EMBL" id="RIA77842.1"/>
    </source>
</evidence>
<dbReference type="EMBL" id="QXEV01000006">
    <property type="protein sequence ID" value="RIA77842.1"/>
    <property type="molecule type" value="Genomic_DNA"/>
</dbReference>
<keyword evidence="5" id="KW-1185">Reference proteome</keyword>
<evidence type="ECO:0000259" key="3">
    <source>
        <dbReference type="PROSITE" id="PS51459"/>
    </source>
</evidence>
<dbReference type="GO" id="GO:0005524">
    <property type="term" value="F:ATP binding"/>
    <property type="evidence" value="ECO:0007669"/>
    <property type="project" value="UniProtKB-KW"/>
</dbReference>